<evidence type="ECO:0000256" key="4">
    <source>
        <dbReference type="ARBA" id="ARBA00023014"/>
    </source>
</evidence>
<dbReference type="KEGG" id="csr:Cspa_c18270"/>
<dbReference type="SUPFAM" id="SSF54862">
    <property type="entry name" value="4Fe-4S ferredoxins"/>
    <property type="match status" value="1"/>
</dbReference>
<proteinExistence type="predicted"/>
<dbReference type="InterPro" id="IPR050572">
    <property type="entry name" value="Fe-S_Ferredoxin"/>
</dbReference>
<dbReference type="InterPro" id="IPR047964">
    <property type="entry name" value="EFR1-like"/>
</dbReference>
<feature type="domain" description="4Fe-4S ferredoxin-type" evidence="5">
    <location>
        <begin position="208"/>
        <end position="230"/>
    </location>
</feature>
<name>M1MVQ7_9CLOT</name>
<dbReference type="AlphaFoldDB" id="M1MVQ7"/>
<dbReference type="Gene3D" id="3.40.50.360">
    <property type="match status" value="1"/>
</dbReference>
<sequence length="254" mass="28748">MKIFYFTATGNSLYVAKKIGGELYSIPQMIKAGEYEFEDEAIGFVFPCHGFGMAKIVSNFIKKSKFKADYFFAIMTYGAKPFSGLRHIELVAEESGIKFNYTNEILMVDNFLSAFKMEEEIINKNPEDIDERLNKIIADITNRRKSLVTKGVASNILSKCGRGLADKLSNNFAAKRFIVNDNCTSCKICEKVCPANNIKVENKPKFLSRCETCLACIHHCPQNAIHMKSEKSKARFINQNVKLKELIDSNNQAY</sequence>
<keyword evidence="4" id="KW-0411">Iron-sulfur</keyword>
<dbReference type="SUPFAM" id="SSF52218">
    <property type="entry name" value="Flavoproteins"/>
    <property type="match status" value="1"/>
</dbReference>
<dbReference type="Pfam" id="PF13187">
    <property type="entry name" value="Fer4_9"/>
    <property type="match status" value="1"/>
</dbReference>
<keyword evidence="2" id="KW-0479">Metal-binding</keyword>
<dbReference type="EMBL" id="CP004121">
    <property type="protein sequence ID" value="AGF55597.1"/>
    <property type="molecule type" value="Genomic_DNA"/>
</dbReference>
<protein>
    <submittedName>
        <fullName evidence="6">4Fe-4S ferredoxin, iron-sulfur binding domain protein</fullName>
    </submittedName>
</protein>
<dbReference type="NCBIfam" id="NF038196">
    <property type="entry name" value="ferrodoxin_EFR1"/>
    <property type="match status" value="1"/>
</dbReference>
<evidence type="ECO:0000313" key="7">
    <source>
        <dbReference type="Proteomes" id="UP000011728"/>
    </source>
</evidence>
<keyword evidence="1" id="KW-0004">4Fe-4S</keyword>
<dbReference type="GO" id="GO:0046872">
    <property type="term" value="F:metal ion binding"/>
    <property type="evidence" value="ECO:0007669"/>
    <property type="project" value="UniProtKB-KW"/>
</dbReference>
<dbReference type="PROSITE" id="PS00198">
    <property type="entry name" value="4FE4S_FER_1"/>
    <property type="match status" value="1"/>
</dbReference>
<dbReference type="RefSeq" id="WP_015391918.1">
    <property type="nucleotide sequence ID" value="NC_020291.1"/>
</dbReference>
<dbReference type="PANTHER" id="PTHR43687">
    <property type="entry name" value="ADENYLYLSULFATE REDUCTASE, BETA SUBUNIT"/>
    <property type="match status" value="1"/>
</dbReference>
<keyword evidence="7" id="KW-1185">Reference proteome</keyword>
<dbReference type="PANTHER" id="PTHR43687:SF4">
    <property type="entry name" value="BLR5484 PROTEIN"/>
    <property type="match status" value="1"/>
</dbReference>
<evidence type="ECO:0000259" key="5">
    <source>
        <dbReference type="PROSITE" id="PS51379"/>
    </source>
</evidence>
<gene>
    <name evidence="6" type="ORF">Cspa_c18270</name>
</gene>
<dbReference type="HOGENOM" id="CLU_068049_0_0_9"/>
<evidence type="ECO:0000256" key="1">
    <source>
        <dbReference type="ARBA" id="ARBA00022485"/>
    </source>
</evidence>
<evidence type="ECO:0000256" key="3">
    <source>
        <dbReference type="ARBA" id="ARBA00023004"/>
    </source>
</evidence>
<organism evidence="6 7">
    <name type="scientific">Clostridium saccharoperbutylacetonicum N1-4(HMT)</name>
    <dbReference type="NCBI Taxonomy" id="931276"/>
    <lineage>
        <taxon>Bacteria</taxon>
        <taxon>Bacillati</taxon>
        <taxon>Bacillota</taxon>
        <taxon>Clostridia</taxon>
        <taxon>Eubacteriales</taxon>
        <taxon>Clostridiaceae</taxon>
        <taxon>Clostridium</taxon>
    </lineage>
</organism>
<dbReference type="eggNOG" id="COG1146">
    <property type="taxonomic scope" value="Bacteria"/>
</dbReference>
<dbReference type="InterPro" id="IPR017896">
    <property type="entry name" value="4Fe4S_Fe-S-bd"/>
</dbReference>
<dbReference type="GO" id="GO:0051539">
    <property type="term" value="F:4 iron, 4 sulfur cluster binding"/>
    <property type="evidence" value="ECO:0007669"/>
    <property type="project" value="UniProtKB-KW"/>
</dbReference>
<dbReference type="OrthoDB" id="9813995at2"/>
<dbReference type="PROSITE" id="PS51379">
    <property type="entry name" value="4FE4S_FER_2"/>
    <property type="match status" value="2"/>
</dbReference>
<accession>M1MVQ7</accession>
<reference evidence="6 7" key="1">
    <citation type="submission" date="2013-02" db="EMBL/GenBank/DDBJ databases">
        <title>Genome sequence of Clostridium saccharoperbutylacetonicum N1-4(HMT).</title>
        <authorList>
            <person name="Poehlein A."/>
            <person name="Daniel R."/>
        </authorList>
    </citation>
    <scope>NUCLEOTIDE SEQUENCE [LARGE SCALE GENOMIC DNA]</scope>
    <source>
        <strain evidence="7">N1-4(HMT)</strain>
    </source>
</reference>
<evidence type="ECO:0000313" key="6">
    <source>
        <dbReference type="EMBL" id="AGF55597.1"/>
    </source>
</evidence>
<dbReference type="Gene3D" id="3.30.70.20">
    <property type="match status" value="1"/>
</dbReference>
<dbReference type="InterPro" id="IPR029039">
    <property type="entry name" value="Flavoprotein-like_sf"/>
</dbReference>
<dbReference type="InterPro" id="IPR017900">
    <property type="entry name" value="4Fe4S_Fe_S_CS"/>
</dbReference>
<feature type="domain" description="4Fe-4S ferredoxin-type" evidence="5">
    <location>
        <begin position="175"/>
        <end position="203"/>
    </location>
</feature>
<evidence type="ECO:0000256" key="2">
    <source>
        <dbReference type="ARBA" id="ARBA00022723"/>
    </source>
</evidence>
<dbReference type="Proteomes" id="UP000011728">
    <property type="component" value="Chromosome"/>
</dbReference>
<keyword evidence="3" id="KW-0408">Iron</keyword>
<dbReference type="PATRIC" id="fig|931276.5.peg.1809"/>